<name>A0A835W1Z6_CHLIN</name>
<accession>A0A835W1Z6</accession>
<comment type="caution">
    <text evidence="4">The sequence shown here is derived from an EMBL/GenBank/DDBJ whole genome shotgun (WGS) entry which is preliminary data.</text>
</comment>
<proteinExistence type="inferred from homology"/>
<dbReference type="GO" id="GO:0031981">
    <property type="term" value="C:nuclear lumen"/>
    <property type="evidence" value="ECO:0007669"/>
    <property type="project" value="UniProtKB-ARBA"/>
</dbReference>
<dbReference type="Pfam" id="PF08661">
    <property type="entry name" value="Rep_fac-A_3"/>
    <property type="match status" value="1"/>
</dbReference>
<dbReference type="EMBL" id="JAEHOC010000017">
    <property type="protein sequence ID" value="KAG2434054.1"/>
    <property type="molecule type" value="Genomic_DNA"/>
</dbReference>
<gene>
    <name evidence="4" type="ORF">HXX76_007782</name>
</gene>
<reference evidence="4" key="1">
    <citation type="journal article" date="2020" name="bioRxiv">
        <title>Comparative genomics of Chlamydomonas.</title>
        <authorList>
            <person name="Craig R.J."/>
            <person name="Hasan A.R."/>
            <person name="Ness R.W."/>
            <person name="Keightley P.D."/>
        </authorList>
    </citation>
    <scope>NUCLEOTIDE SEQUENCE</scope>
    <source>
        <strain evidence="4">SAG 7.73</strain>
    </source>
</reference>
<dbReference type="AlphaFoldDB" id="A0A835W1Z6"/>
<organism evidence="4 5">
    <name type="scientific">Chlamydomonas incerta</name>
    <dbReference type="NCBI Taxonomy" id="51695"/>
    <lineage>
        <taxon>Eukaryota</taxon>
        <taxon>Viridiplantae</taxon>
        <taxon>Chlorophyta</taxon>
        <taxon>core chlorophytes</taxon>
        <taxon>Chlorophyceae</taxon>
        <taxon>CS clade</taxon>
        <taxon>Chlamydomonadales</taxon>
        <taxon>Chlamydomonadaceae</taxon>
        <taxon>Chlamydomonas</taxon>
    </lineage>
</organism>
<sequence>MAGIDEAIPRVNFETMQRYHGRKVILCCQISQIDNGTVRVTTSDKGEVTVVGGSSPYEGRFAEVVGTVVGPTNIQEVEHTNLSDNFSECWGRRGSASW</sequence>
<evidence type="ECO:0000313" key="4">
    <source>
        <dbReference type="EMBL" id="KAG2434054.1"/>
    </source>
</evidence>
<evidence type="ECO:0008006" key="6">
    <source>
        <dbReference type="Google" id="ProtNLM"/>
    </source>
</evidence>
<dbReference type="GO" id="GO:0006260">
    <property type="term" value="P:DNA replication"/>
    <property type="evidence" value="ECO:0007669"/>
    <property type="project" value="InterPro"/>
</dbReference>
<comment type="subcellular location">
    <subcellularLocation>
        <location evidence="1">Nucleus</location>
    </subcellularLocation>
</comment>
<dbReference type="InterPro" id="IPR013970">
    <property type="entry name" value="Rfa2"/>
</dbReference>
<dbReference type="GO" id="GO:0006281">
    <property type="term" value="P:DNA repair"/>
    <property type="evidence" value="ECO:0007669"/>
    <property type="project" value="InterPro"/>
</dbReference>
<dbReference type="InterPro" id="IPR012340">
    <property type="entry name" value="NA-bd_OB-fold"/>
</dbReference>
<evidence type="ECO:0000256" key="1">
    <source>
        <dbReference type="ARBA" id="ARBA00004123"/>
    </source>
</evidence>
<keyword evidence="5" id="KW-1185">Reference proteome</keyword>
<keyword evidence="3" id="KW-0539">Nucleus</keyword>
<dbReference type="GO" id="GO:0006310">
    <property type="term" value="P:DNA recombination"/>
    <property type="evidence" value="ECO:0007669"/>
    <property type="project" value="InterPro"/>
</dbReference>
<dbReference type="GO" id="GO:0003677">
    <property type="term" value="F:DNA binding"/>
    <property type="evidence" value="ECO:0007669"/>
    <property type="project" value="InterPro"/>
</dbReference>
<dbReference type="Proteomes" id="UP000650467">
    <property type="component" value="Unassembled WGS sequence"/>
</dbReference>
<evidence type="ECO:0000313" key="5">
    <source>
        <dbReference type="Proteomes" id="UP000650467"/>
    </source>
</evidence>
<evidence type="ECO:0000256" key="3">
    <source>
        <dbReference type="ARBA" id="ARBA00023242"/>
    </source>
</evidence>
<comment type="similarity">
    <text evidence="2">Belongs to the replication factor A protein 3 family.</text>
</comment>
<dbReference type="Gene3D" id="2.40.50.140">
    <property type="entry name" value="Nucleic acid-binding proteins"/>
    <property type="match status" value="1"/>
</dbReference>
<dbReference type="OrthoDB" id="188186at2759"/>
<protein>
    <recommendedName>
        <fullName evidence="6">Replication factor A protein 3</fullName>
    </recommendedName>
</protein>
<evidence type="ECO:0000256" key="2">
    <source>
        <dbReference type="ARBA" id="ARBA00009761"/>
    </source>
</evidence>